<feature type="domain" description="Kinesin motor" evidence="3">
    <location>
        <begin position="452"/>
        <end position="620"/>
    </location>
</feature>
<accession>A0A9P8JVC1</accession>
<dbReference type="PROSITE" id="PS50067">
    <property type="entry name" value="KINESIN_MOTOR_2"/>
    <property type="match status" value="1"/>
</dbReference>
<dbReference type="InterPro" id="IPR001752">
    <property type="entry name" value="Kinesin_motor_dom"/>
</dbReference>
<dbReference type="SUPFAM" id="SSF52540">
    <property type="entry name" value="P-loop containing nucleoside triphosphate hydrolases"/>
    <property type="match status" value="1"/>
</dbReference>
<name>A0A9P8JVC1_AURME</name>
<evidence type="ECO:0000256" key="2">
    <source>
        <dbReference type="SAM" id="MobiDB-lite"/>
    </source>
</evidence>
<dbReference type="InterPro" id="IPR036961">
    <property type="entry name" value="Kinesin_motor_dom_sf"/>
</dbReference>
<dbReference type="Pfam" id="PF16796">
    <property type="entry name" value="Microtub_bd"/>
    <property type="match status" value="1"/>
</dbReference>
<feature type="binding site" evidence="1">
    <location>
        <begin position="544"/>
        <end position="551"/>
    </location>
    <ligand>
        <name>ATP</name>
        <dbReference type="ChEBI" id="CHEBI:30616"/>
    </ligand>
</feature>
<evidence type="ECO:0000256" key="1">
    <source>
        <dbReference type="PROSITE-ProRule" id="PRU00283"/>
    </source>
</evidence>
<reference evidence="4" key="1">
    <citation type="journal article" date="2021" name="J Fungi (Basel)">
        <title>Virulence traits and population genomics of the black yeast Aureobasidium melanogenum.</title>
        <authorList>
            <person name="Cernosa A."/>
            <person name="Sun X."/>
            <person name="Gostincar C."/>
            <person name="Fang C."/>
            <person name="Gunde-Cimerman N."/>
            <person name="Song Z."/>
        </authorList>
    </citation>
    <scope>NUCLEOTIDE SEQUENCE</scope>
    <source>
        <strain evidence="4">EXF-9298</strain>
    </source>
</reference>
<protein>
    <submittedName>
        <fullName evidence="4">Kinesin-like protein klpA</fullName>
    </submittedName>
</protein>
<evidence type="ECO:0000313" key="5">
    <source>
        <dbReference type="Proteomes" id="UP000729357"/>
    </source>
</evidence>
<dbReference type="AlphaFoldDB" id="A0A9P8JVC1"/>
<dbReference type="GO" id="GO:0003777">
    <property type="term" value="F:microtubule motor activity"/>
    <property type="evidence" value="ECO:0007669"/>
    <property type="project" value="InterPro"/>
</dbReference>
<dbReference type="PANTHER" id="PTHR47972">
    <property type="entry name" value="KINESIN-LIKE PROTEIN KLP-3"/>
    <property type="match status" value="1"/>
</dbReference>
<keyword evidence="1" id="KW-0505">Motor protein</keyword>
<dbReference type="InterPro" id="IPR031852">
    <property type="entry name" value="Vik1/Cik1_MT-bd"/>
</dbReference>
<dbReference type="EMBL" id="JAHFXS010001069">
    <property type="protein sequence ID" value="KAG9979845.1"/>
    <property type="molecule type" value="Genomic_DNA"/>
</dbReference>
<proteinExistence type="inferred from homology"/>
<organism evidence="4 5">
    <name type="scientific">Aureobasidium melanogenum</name>
    <name type="common">Aureobasidium pullulans var. melanogenum</name>
    <dbReference type="NCBI Taxonomy" id="46634"/>
    <lineage>
        <taxon>Eukaryota</taxon>
        <taxon>Fungi</taxon>
        <taxon>Dikarya</taxon>
        <taxon>Ascomycota</taxon>
        <taxon>Pezizomycotina</taxon>
        <taxon>Dothideomycetes</taxon>
        <taxon>Dothideomycetidae</taxon>
        <taxon>Dothideales</taxon>
        <taxon>Saccotheciaceae</taxon>
        <taxon>Aureobasidium</taxon>
    </lineage>
</organism>
<keyword evidence="1" id="KW-0067">ATP-binding</keyword>
<comment type="caution">
    <text evidence="4">The sequence shown here is derived from an EMBL/GenBank/DDBJ whole genome shotgun (WGS) entry which is preliminary data.</text>
</comment>
<feature type="region of interest" description="Disordered" evidence="2">
    <location>
        <begin position="277"/>
        <end position="315"/>
    </location>
</feature>
<dbReference type="Gene3D" id="3.40.850.10">
    <property type="entry name" value="Kinesin motor domain"/>
    <property type="match status" value="1"/>
</dbReference>
<evidence type="ECO:0000313" key="4">
    <source>
        <dbReference type="EMBL" id="KAG9979845.1"/>
    </source>
</evidence>
<feature type="compositionally biased region" description="Polar residues" evidence="2">
    <location>
        <begin position="75"/>
        <end position="105"/>
    </location>
</feature>
<feature type="non-terminal residue" evidence="4">
    <location>
        <position position="620"/>
    </location>
</feature>
<feature type="compositionally biased region" description="Polar residues" evidence="2">
    <location>
        <begin position="113"/>
        <end position="125"/>
    </location>
</feature>
<dbReference type="Proteomes" id="UP000729357">
    <property type="component" value="Unassembled WGS sequence"/>
</dbReference>
<dbReference type="SMART" id="SM00129">
    <property type="entry name" value="KISc"/>
    <property type="match status" value="1"/>
</dbReference>
<evidence type="ECO:0000259" key="3">
    <source>
        <dbReference type="PROSITE" id="PS50067"/>
    </source>
</evidence>
<dbReference type="InterPro" id="IPR027417">
    <property type="entry name" value="P-loop_NTPase"/>
</dbReference>
<gene>
    <name evidence="4" type="ORF">KCU98_g8514</name>
</gene>
<keyword evidence="1" id="KW-0547">Nucleotide-binding</keyword>
<dbReference type="InterPro" id="IPR027640">
    <property type="entry name" value="Kinesin-like_fam"/>
</dbReference>
<dbReference type="GO" id="GO:0005524">
    <property type="term" value="F:ATP binding"/>
    <property type="evidence" value="ECO:0007669"/>
    <property type="project" value="UniProtKB-UniRule"/>
</dbReference>
<feature type="region of interest" description="Disordered" evidence="2">
    <location>
        <begin position="1"/>
        <end position="150"/>
    </location>
</feature>
<reference evidence="4" key="2">
    <citation type="submission" date="2021-08" db="EMBL/GenBank/DDBJ databases">
        <authorList>
            <person name="Gostincar C."/>
            <person name="Sun X."/>
            <person name="Song Z."/>
            <person name="Gunde-Cimerman N."/>
        </authorList>
    </citation>
    <scope>NUCLEOTIDE SEQUENCE</scope>
    <source>
        <strain evidence="4">EXF-9298</strain>
    </source>
</reference>
<sequence length="620" mass="69509">MVPNAENAPVRASGLRPPSRIPATTGLLEMSASDNNARAIPPPANLLKHKGSALPEPAPKRKTLAERAGEPPARSANTTSRVMKRSNTTNNLRKTSANHTTSSVRPASAAATHRTNSALPRTGSRSALAARPTSIAQEDDDDDEDLSSSSILPNKRKAWDTKGRLEDMETLYSQLKSQLDSAATEKSGMEEGISIYKARISEMEQIRLQLSTANQTLTTELAETKIKLSSVNTQLDDMKRSHSFEIDDLRRKNRNDIEDAKDDHRKELERLQREARDELDRVRKDAQEEAERANKTRREEVAEKERELRAELEEERSRRLRETQELTTQFSMQKLTAENDVTQKDRELQNLRAELNEVKANLESSNALNVNLKEKLTEASTNTLTLETSMRAMKAKIDFLESDNQAQSQAFQDLNQKMLDAQAVAAEAKEKLRQEETLRRKLHNQVQELKGNIRVFCRVRPALGEEETKKAELTFPDADTDSKEVVVQGPDQKSAMGTVTKANNNFSFDRVFGPSSQNGEIFDEISQLVQSALDGYNVCIFCYGQTGSGKTYTMSSADGMIPSAVTQIYETAKSLEDKGWTYSMEGSFVEVYNETVNDLLGKAEDWNNKKHEIRQDPVKL</sequence>
<comment type="similarity">
    <text evidence="1">Belongs to the TRAFAC class myosin-kinesin ATPase superfamily. Kinesin family.</text>
</comment>
<dbReference type="GO" id="GO:0008017">
    <property type="term" value="F:microtubule binding"/>
    <property type="evidence" value="ECO:0007669"/>
    <property type="project" value="InterPro"/>
</dbReference>
<keyword evidence="5" id="KW-1185">Reference proteome</keyword>
<feature type="compositionally biased region" description="Acidic residues" evidence="2">
    <location>
        <begin position="137"/>
        <end position="146"/>
    </location>
</feature>
<dbReference type="GO" id="GO:0007018">
    <property type="term" value="P:microtubule-based movement"/>
    <property type="evidence" value="ECO:0007669"/>
    <property type="project" value="InterPro"/>
</dbReference>